<feature type="compositionally biased region" description="Polar residues" evidence="1">
    <location>
        <begin position="117"/>
        <end position="131"/>
    </location>
</feature>
<name>A0A2N3N4D2_9PEZI</name>
<keyword evidence="2" id="KW-1133">Transmembrane helix</keyword>
<dbReference type="OrthoDB" id="4826557at2759"/>
<feature type="compositionally biased region" description="Low complexity" evidence="1">
    <location>
        <begin position="49"/>
        <end position="60"/>
    </location>
</feature>
<proteinExistence type="predicted"/>
<evidence type="ECO:0000256" key="1">
    <source>
        <dbReference type="SAM" id="MobiDB-lite"/>
    </source>
</evidence>
<keyword evidence="2" id="KW-0472">Membrane</keyword>
<dbReference type="EMBL" id="NLAX01000701">
    <property type="protein sequence ID" value="PKS07287.1"/>
    <property type="molecule type" value="Genomic_DNA"/>
</dbReference>
<evidence type="ECO:0000256" key="2">
    <source>
        <dbReference type="SAM" id="Phobius"/>
    </source>
</evidence>
<keyword evidence="2" id="KW-0812">Transmembrane</keyword>
<dbReference type="AlphaFoldDB" id="A0A2N3N4D2"/>
<dbReference type="InParanoid" id="A0A2N3N4D2"/>
<protein>
    <recommendedName>
        <fullName evidence="5">Apple domain-containing protein</fullName>
    </recommendedName>
</protein>
<feature type="transmembrane region" description="Helical" evidence="2">
    <location>
        <begin position="85"/>
        <end position="110"/>
    </location>
</feature>
<evidence type="ECO:0008006" key="5">
    <source>
        <dbReference type="Google" id="ProtNLM"/>
    </source>
</evidence>
<feature type="compositionally biased region" description="Polar residues" evidence="1">
    <location>
        <begin position="32"/>
        <end position="48"/>
    </location>
</feature>
<sequence length="284" mass="29588">MSRPEPNTDLQNSYGLEPAPAESSHAGFYAPQVSQTTSPLFTVSSPSHTPGTLATDATTTGDSAIAAEKKTTPEKKRILGLSVPVFWILVVLAFLVVLGIGIGVGLGVGLRHGGGSSSSDNEPVASSTPENDTTDTQTTDRSSEPSATATTTSAEPFVTSGTTGLAANSCTFQNPKTFTASDGTHFTQYCFTDWPRNSEASDSKGTVSDVARTIVYTFEDCMEECIKYNEDLADGATKCMAVTYNSNLTSIVQIGKQGGNCFLKNKKGVNLPGSAESASAAIAL</sequence>
<dbReference type="Proteomes" id="UP000233524">
    <property type="component" value="Unassembled WGS sequence"/>
</dbReference>
<evidence type="ECO:0000313" key="4">
    <source>
        <dbReference type="Proteomes" id="UP000233524"/>
    </source>
</evidence>
<feature type="region of interest" description="Disordered" evidence="1">
    <location>
        <begin position="1"/>
        <end position="60"/>
    </location>
</feature>
<feature type="region of interest" description="Disordered" evidence="1">
    <location>
        <begin position="113"/>
        <end position="159"/>
    </location>
</feature>
<keyword evidence="4" id="KW-1185">Reference proteome</keyword>
<organism evidence="3 4">
    <name type="scientific">Lomentospora prolificans</name>
    <dbReference type="NCBI Taxonomy" id="41688"/>
    <lineage>
        <taxon>Eukaryota</taxon>
        <taxon>Fungi</taxon>
        <taxon>Dikarya</taxon>
        <taxon>Ascomycota</taxon>
        <taxon>Pezizomycotina</taxon>
        <taxon>Sordariomycetes</taxon>
        <taxon>Hypocreomycetidae</taxon>
        <taxon>Microascales</taxon>
        <taxon>Microascaceae</taxon>
        <taxon>Lomentospora</taxon>
    </lineage>
</organism>
<comment type="caution">
    <text evidence="3">The sequence shown here is derived from an EMBL/GenBank/DDBJ whole genome shotgun (WGS) entry which is preliminary data.</text>
</comment>
<reference evidence="3 4" key="1">
    <citation type="journal article" date="2017" name="G3 (Bethesda)">
        <title>First Draft Genome Sequence of the Pathogenic Fungus Lomentospora prolificans (Formerly Scedosporium prolificans).</title>
        <authorList>
            <person name="Luo R."/>
            <person name="Zimin A."/>
            <person name="Workman R."/>
            <person name="Fan Y."/>
            <person name="Pertea G."/>
            <person name="Grossman N."/>
            <person name="Wear M.P."/>
            <person name="Jia B."/>
            <person name="Miller H."/>
            <person name="Casadevall A."/>
            <person name="Timp W."/>
            <person name="Zhang S.X."/>
            <person name="Salzberg S.L."/>
        </authorList>
    </citation>
    <scope>NUCLEOTIDE SEQUENCE [LARGE SCALE GENOMIC DNA]</scope>
    <source>
        <strain evidence="3 4">JHH-5317</strain>
    </source>
</reference>
<accession>A0A2N3N4D2</accession>
<gene>
    <name evidence="3" type="ORF">jhhlp_005889</name>
</gene>
<dbReference type="VEuPathDB" id="FungiDB:jhhlp_005889"/>
<feature type="compositionally biased region" description="Low complexity" evidence="1">
    <location>
        <begin position="134"/>
        <end position="156"/>
    </location>
</feature>
<evidence type="ECO:0000313" key="3">
    <source>
        <dbReference type="EMBL" id="PKS07287.1"/>
    </source>
</evidence>
<dbReference type="STRING" id="41688.A0A2N3N4D2"/>